<dbReference type="SUPFAM" id="SSF54637">
    <property type="entry name" value="Thioesterase/thiol ester dehydrase-isomerase"/>
    <property type="match status" value="1"/>
</dbReference>
<dbReference type="Proteomes" id="UP000218775">
    <property type="component" value="Unassembled WGS sequence"/>
</dbReference>
<reference evidence="7" key="1">
    <citation type="submission" date="2017-08" db="EMBL/GenBank/DDBJ databases">
        <title>A dynamic microbial community with high functional redundancy inhabits the cold, oxic subseafloor aquifer.</title>
        <authorList>
            <person name="Tully B.J."/>
            <person name="Wheat C.G."/>
            <person name="Glazer B.T."/>
            <person name="Huber J.A."/>
        </authorList>
    </citation>
    <scope>NUCLEOTIDE SEQUENCE [LARGE SCALE GENOMIC DNA]</scope>
</reference>
<dbReference type="Gene3D" id="3.10.129.10">
    <property type="entry name" value="Hotdog Thioesterase"/>
    <property type="match status" value="1"/>
</dbReference>
<dbReference type="GO" id="GO:0006637">
    <property type="term" value="P:acyl-CoA metabolic process"/>
    <property type="evidence" value="ECO:0007669"/>
    <property type="project" value="TreeGrafter"/>
</dbReference>
<evidence type="ECO:0000313" key="6">
    <source>
        <dbReference type="EMBL" id="PCI78077.1"/>
    </source>
</evidence>
<dbReference type="InterPro" id="IPR029069">
    <property type="entry name" value="HotDog_dom_sf"/>
</dbReference>
<dbReference type="GO" id="GO:0005829">
    <property type="term" value="C:cytosol"/>
    <property type="evidence" value="ECO:0007669"/>
    <property type="project" value="TreeGrafter"/>
</dbReference>
<comment type="caution">
    <text evidence="6">The sequence shown here is derived from an EMBL/GenBank/DDBJ whole genome shotgun (WGS) entry which is preliminary data.</text>
</comment>
<feature type="compositionally biased region" description="Basic and acidic residues" evidence="4">
    <location>
        <begin position="136"/>
        <end position="150"/>
    </location>
</feature>
<evidence type="ECO:0000256" key="1">
    <source>
        <dbReference type="ARBA" id="ARBA00010458"/>
    </source>
</evidence>
<dbReference type="AlphaFoldDB" id="A0A2A4X7Q5"/>
<comment type="similarity">
    <text evidence="1">Belongs to the acyl coenzyme A hydrolase family.</text>
</comment>
<keyword evidence="2 3" id="KW-0378">Hydrolase</keyword>
<evidence type="ECO:0000256" key="3">
    <source>
        <dbReference type="PROSITE-ProRule" id="PRU01106"/>
    </source>
</evidence>
<evidence type="ECO:0000313" key="7">
    <source>
        <dbReference type="Proteomes" id="UP000218775"/>
    </source>
</evidence>
<dbReference type="InterPro" id="IPR040170">
    <property type="entry name" value="Cytosol_ACT"/>
</dbReference>
<feature type="domain" description="HotDog ACOT-type" evidence="5">
    <location>
        <begin position="11"/>
        <end position="123"/>
    </location>
</feature>
<name>A0A2A4X7Q5_UNCAE</name>
<dbReference type="Pfam" id="PF03061">
    <property type="entry name" value="4HBT"/>
    <property type="match status" value="1"/>
</dbReference>
<dbReference type="PANTHER" id="PTHR11049:SF16">
    <property type="entry name" value="PROTEIN VDLD"/>
    <property type="match status" value="1"/>
</dbReference>
<evidence type="ECO:0000259" key="5">
    <source>
        <dbReference type="PROSITE" id="PS51770"/>
    </source>
</evidence>
<dbReference type="PROSITE" id="PS51770">
    <property type="entry name" value="HOTDOG_ACOT"/>
    <property type="match status" value="1"/>
</dbReference>
<protein>
    <submittedName>
        <fullName evidence="6">Acyl-CoA thioesterase</fullName>
    </submittedName>
</protein>
<dbReference type="CDD" id="cd03442">
    <property type="entry name" value="BFIT_BACH"/>
    <property type="match status" value="1"/>
</dbReference>
<proteinExistence type="inferred from homology"/>
<evidence type="ECO:0000256" key="4">
    <source>
        <dbReference type="SAM" id="MobiDB-lite"/>
    </source>
</evidence>
<dbReference type="GO" id="GO:0052816">
    <property type="term" value="F:long-chain fatty acyl-CoA hydrolase activity"/>
    <property type="evidence" value="ECO:0007669"/>
    <property type="project" value="TreeGrafter"/>
</dbReference>
<gene>
    <name evidence="6" type="ORF">COB21_01940</name>
</gene>
<sequence>MQQKLGKAPHETAIEDHTYRVFPNDLNSQGTVFGGLIMSIMDNLAHIVAERHSQKICVTASADSISFIESAGQGDNLIFKVSVNRAWKTSMEIGVKVISEHRNTLAQKHISSCYLTFVALDENKKPTLVPPVTPLDPKEVRRFEEAEKRRQDRLRHKK</sequence>
<feature type="region of interest" description="Disordered" evidence="4">
    <location>
        <begin position="128"/>
        <end position="158"/>
    </location>
</feature>
<evidence type="ECO:0000256" key="2">
    <source>
        <dbReference type="ARBA" id="ARBA00022801"/>
    </source>
</evidence>
<dbReference type="EMBL" id="NVUK01000009">
    <property type="protein sequence ID" value="PCI78077.1"/>
    <property type="molecule type" value="Genomic_DNA"/>
</dbReference>
<dbReference type="PANTHER" id="PTHR11049">
    <property type="entry name" value="ACYL COENZYME A THIOESTER HYDROLASE"/>
    <property type="match status" value="1"/>
</dbReference>
<dbReference type="InterPro" id="IPR033120">
    <property type="entry name" value="HOTDOG_ACOT"/>
</dbReference>
<organism evidence="6 7">
    <name type="scientific">Aerophobetes bacterium</name>
    <dbReference type="NCBI Taxonomy" id="2030807"/>
    <lineage>
        <taxon>Bacteria</taxon>
        <taxon>Candidatus Aerophobota</taxon>
    </lineage>
</organism>
<dbReference type="InterPro" id="IPR006683">
    <property type="entry name" value="Thioestr_dom"/>
</dbReference>
<accession>A0A2A4X7Q5</accession>